<dbReference type="GO" id="GO:0046872">
    <property type="term" value="F:metal ion binding"/>
    <property type="evidence" value="ECO:0007669"/>
    <property type="project" value="UniProtKB-KW"/>
</dbReference>
<dbReference type="Pfam" id="PF14226">
    <property type="entry name" value="DIOX_N"/>
    <property type="match status" value="1"/>
</dbReference>
<organism evidence="8 9">
    <name type="scientific">Medicago truncatula</name>
    <name type="common">Barrel medic</name>
    <name type="synonym">Medicago tribuloides</name>
    <dbReference type="NCBI Taxonomy" id="3880"/>
    <lineage>
        <taxon>Eukaryota</taxon>
        <taxon>Viridiplantae</taxon>
        <taxon>Streptophyta</taxon>
        <taxon>Embryophyta</taxon>
        <taxon>Tracheophyta</taxon>
        <taxon>Spermatophyta</taxon>
        <taxon>Magnoliopsida</taxon>
        <taxon>eudicotyledons</taxon>
        <taxon>Gunneridae</taxon>
        <taxon>Pentapetalae</taxon>
        <taxon>rosids</taxon>
        <taxon>fabids</taxon>
        <taxon>Fabales</taxon>
        <taxon>Fabaceae</taxon>
        <taxon>Papilionoideae</taxon>
        <taxon>50 kb inversion clade</taxon>
        <taxon>NPAAA clade</taxon>
        <taxon>Hologalegina</taxon>
        <taxon>IRL clade</taxon>
        <taxon>Trifolieae</taxon>
        <taxon>Medicago</taxon>
    </lineage>
</organism>
<dbReference type="InterPro" id="IPR027443">
    <property type="entry name" value="IPNS-like_sf"/>
</dbReference>
<evidence type="ECO:0000313" key="9">
    <source>
        <dbReference type="Proteomes" id="UP000265566"/>
    </source>
</evidence>
<dbReference type="Gramene" id="rna48758">
    <property type="protein sequence ID" value="RHN42329.1"/>
    <property type="gene ID" value="gene48758"/>
</dbReference>
<dbReference type="GO" id="GO:0102805">
    <property type="term" value="F:codeine O-demethylase activity"/>
    <property type="evidence" value="ECO:0007669"/>
    <property type="project" value="UniProtKB-EC"/>
</dbReference>
<keyword evidence="2 6" id="KW-0479">Metal-binding</keyword>
<dbReference type="PANTHER" id="PTHR47991">
    <property type="entry name" value="OXOGLUTARATE/IRON-DEPENDENT DIOXYGENASE"/>
    <property type="match status" value="1"/>
</dbReference>
<keyword evidence="3" id="KW-0847">Vitamin C</keyword>
<dbReference type="Gene3D" id="2.60.120.330">
    <property type="entry name" value="B-lactam Antibiotic, Isopenicillin N Synthase, Chain"/>
    <property type="match status" value="1"/>
</dbReference>
<gene>
    <name evidence="8" type="ORF">MtrunA17_Chr8g0375701</name>
</gene>
<dbReference type="InterPro" id="IPR005123">
    <property type="entry name" value="Oxoglu/Fe-dep_dioxygenase_dom"/>
</dbReference>
<dbReference type="FunFam" id="2.60.120.330:FF:000001">
    <property type="entry name" value="Protein SRG1"/>
    <property type="match status" value="1"/>
</dbReference>
<comment type="similarity">
    <text evidence="1 6">Belongs to the iron/ascorbate-dependent oxidoreductase family.</text>
</comment>
<dbReference type="GO" id="GO:0031418">
    <property type="term" value="F:L-ascorbic acid binding"/>
    <property type="evidence" value="ECO:0007669"/>
    <property type="project" value="UniProtKB-KW"/>
</dbReference>
<dbReference type="InterPro" id="IPR050295">
    <property type="entry name" value="Plant_2OG-oxidoreductases"/>
</dbReference>
<evidence type="ECO:0000256" key="4">
    <source>
        <dbReference type="ARBA" id="ARBA00023002"/>
    </source>
</evidence>
<accession>A0A396GMF6</accession>
<dbReference type="PROSITE" id="PS51471">
    <property type="entry name" value="FE2OG_OXY"/>
    <property type="match status" value="1"/>
</dbReference>
<dbReference type="EMBL" id="PSQE01000008">
    <property type="protein sequence ID" value="RHN42329.1"/>
    <property type="molecule type" value="Genomic_DNA"/>
</dbReference>
<evidence type="ECO:0000256" key="6">
    <source>
        <dbReference type="RuleBase" id="RU003682"/>
    </source>
</evidence>
<keyword evidence="5 6" id="KW-0408">Iron</keyword>
<name>A0A396GMF6_MEDTR</name>
<keyword evidence="8" id="KW-0808">Transferase</keyword>
<evidence type="ECO:0000256" key="3">
    <source>
        <dbReference type="ARBA" id="ARBA00022896"/>
    </source>
</evidence>
<feature type="domain" description="Fe2OG dioxygenase" evidence="7">
    <location>
        <begin position="206"/>
        <end position="306"/>
    </location>
</feature>
<sequence length="355" mass="40501">MASSQVANIFESTHSILGVMDEVINKPKMGIPEMFLRPDKEPSIPRNETNPLQTIPIFDFQTLICGGNTELDKLFSACKDWGFFQVVNHGISSELLEKLKFEIPNFFKLPIEEKTKYKIREGDFQGYGSVIRCEGQKLDWGDRFFMITNPIARRKPHLFPQLPSSLRDTLESYILELKKLGMTLFELLGKAIKMDMKEVENMFDDGNQSIRMTYYPPCPQPELVDGINPHSDGSGITILNQLNGVEGLEIKKDGVWIPVTFLPDAFVVNIGDIMEILSNGVYSSIEHRVSVNKEKERVSIAMFFNTKFEAEIGPAKSLISSENPPLFKSMLMEEYSKYFFSRNLNGKTNLERMRI</sequence>
<evidence type="ECO:0000256" key="5">
    <source>
        <dbReference type="ARBA" id="ARBA00023004"/>
    </source>
</evidence>
<proteinExistence type="inferred from homology"/>
<dbReference type="AlphaFoldDB" id="A0A396GMF6"/>
<evidence type="ECO:0000313" key="8">
    <source>
        <dbReference type="EMBL" id="RHN42329.1"/>
    </source>
</evidence>
<dbReference type="Proteomes" id="UP000265566">
    <property type="component" value="Chromosome 8"/>
</dbReference>
<dbReference type="EC" id="1.14.11.32" evidence="8"/>
<keyword evidence="4 6" id="KW-0560">Oxidoreductase</keyword>
<reference evidence="9" key="1">
    <citation type="journal article" date="2018" name="Nat. Plants">
        <title>Whole-genome landscape of Medicago truncatula symbiotic genes.</title>
        <authorList>
            <person name="Pecrix Y."/>
            <person name="Staton S.E."/>
            <person name="Sallet E."/>
            <person name="Lelandais-Briere C."/>
            <person name="Moreau S."/>
            <person name="Carrere S."/>
            <person name="Blein T."/>
            <person name="Jardinaud M.F."/>
            <person name="Latrasse D."/>
            <person name="Zouine M."/>
            <person name="Zahm M."/>
            <person name="Kreplak J."/>
            <person name="Mayjonade B."/>
            <person name="Satge C."/>
            <person name="Perez M."/>
            <person name="Cauet S."/>
            <person name="Marande W."/>
            <person name="Chantry-Darmon C."/>
            <person name="Lopez-Roques C."/>
            <person name="Bouchez O."/>
            <person name="Berard A."/>
            <person name="Debelle F."/>
            <person name="Munos S."/>
            <person name="Bendahmane A."/>
            <person name="Berges H."/>
            <person name="Niebel A."/>
            <person name="Buitink J."/>
            <person name="Frugier F."/>
            <person name="Benhamed M."/>
            <person name="Crespi M."/>
            <person name="Gouzy J."/>
            <person name="Gamas P."/>
        </authorList>
    </citation>
    <scope>NUCLEOTIDE SEQUENCE [LARGE SCALE GENOMIC DNA]</scope>
    <source>
        <strain evidence="9">cv. Jemalong A17</strain>
    </source>
</reference>
<evidence type="ECO:0000256" key="1">
    <source>
        <dbReference type="ARBA" id="ARBA00008056"/>
    </source>
</evidence>
<evidence type="ECO:0000256" key="2">
    <source>
        <dbReference type="ARBA" id="ARBA00022723"/>
    </source>
</evidence>
<dbReference type="InterPro" id="IPR044861">
    <property type="entry name" value="IPNS-like_FE2OG_OXY"/>
</dbReference>
<comment type="caution">
    <text evidence="8">The sequence shown here is derived from an EMBL/GenBank/DDBJ whole genome shotgun (WGS) entry which is preliminary data.</text>
</comment>
<evidence type="ECO:0000259" key="7">
    <source>
        <dbReference type="PROSITE" id="PS51471"/>
    </source>
</evidence>
<dbReference type="OrthoDB" id="288590at2759"/>
<keyword evidence="8" id="KW-0489">Methyltransferase</keyword>
<protein>
    <submittedName>
        <fullName evidence="8">Putative codeine 3-O-demethylase</fullName>
        <ecNumber evidence="8">1.14.11.32</ecNumber>
    </submittedName>
</protein>
<dbReference type="GO" id="GO:0008168">
    <property type="term" value="F:methyltransferase activity"/>
    <property type="evidence" value="ECO:0007669"/>
    <property type="project" value="UniProtKB-KW"/>
</dbReference>
<dbReference type="InterPro" id="IPR026992">
    <property type="entry name" value="DIOX_N"/>
</dbReference>
<dbReference type="GO" id="GO:0032259">
    <property type="term" value="P:methylation"/>
    <property type="evidence" value="ECO:0007669"/>
    <property type="project" value="UniProtKB-KW"/>
</dbReference>
<dbReference type="Pfam" id="PF03171">
    <property type="entry name" value="2OG-FeII_Oxy"/>
    <property type="match status" value="1"/>
</dbReference>
<dbReference type="SUPFAM" id="SSF51197">
    <property type="entry name" value="Clavaminate synthase-like"/>
    <property type="match status" value="1"/>
</dbReference>